<dbReference type="WBParaSite" id="jg341">
    <property type="protein sequence ID" value="jg341"/>
    <property type="gene ID" value="jg341"/>
</dbReference>
<evidence type="ECO:0000313" key="2">
    <source>
        <dbReference type="WBParaSite" id="jg341"/>
    </source>
</evidence>
<reference evidence="2" key="1">
    <citation type="submission" date="2022-11" db="UniProtKB">
        <authorList>
            <consortium name="WormBaseParasite"/>
        </authorList>
    </citation>
    <scope>IDENTIFICATION</scope>
</reference>
<protein>
    <submittedName>
        <fullName evidence="2">Nucleoside diphosphate kinase-like domain-containing protein</fullName>
    </submittedName>
</protein>
<proteinExistence type="predicted"/>
<name>A0A915EB13_9BILA</name>
<keyword evidence="1" id="KW-1185">Reference proteome</keyword>
<dbReference type="Proteomes" id="UP000887574">
    <property type="component" value="Unplaced"/>
</dbReference>
<evidence type="ECO:0000313" key="1">
    <source>
        <dbReference type="Proteomes" id="UP000887574"/>
    </source>
</evidence>
<organism evidence="1 2">
    <name type="scientific">Ditylenchus dipsaci</name>
    <dbReference type="NCBI Taxonomy" id="166011"/>
    <lineage>
        <taxon>Eukaryota</taxon>
        <taxon>Metazoa</taxon>
        <taxon>Ecdysozoa</taxon>
        <taxon>Nematoda</taxon>
        <taxon>Chromadorea</taxon>
        <taxon>Rhabditida</taxon>
        <taxon>Tylenchina</taxon>
        <taxon>Tylenchomorpha</taxon>
        <taxon>Sphaerularioidea</taxon>
        <taxon>Anguinidae</taxon>
        <taxon>Anguininae</taxon>
        <taxon>Ditylenchus</taxon>
    </lineage>
</organism>
<accession>A0A915EB13</accession>
<dbReference type="InterPro" id="IPR036850">
    <property type="entry name" value="NDK-like_dom_sf"/>
</dbReference>
<sequence>MTSKEKCAVLVKPDAIDRRLQFNILSRISNIAGIKCIGNVFKITSAEKIYGHLLNQKQLAPEERSRLRSWLMGNAIVLAL</sequence>
<dbReference type="SUPFAM" id="SSF54919">
    <property type="entry name" value="Nucleoside diphosphate kinase, NDK"/>
    <property type="match status" value="1"/>
</dbReference>
<dbReference type="AlphaFoldDB" id="A0A915EB13"/>